<keyword evidence="8" id="KW-0949">S-adenosyl-L-methionine</keyword>
<dbReference type="GO" id="GO:0004719">
    <property type="term" value="F:protein-L-isoaspartate (D-aspartate) O-methyltransferase activity"/>
    <property type="evidence" value="ECO:0007669"/>
    <property type="project" value="UniProtKB-EC"/>
</dbReference>
<organism evidence="12 13">
    <name type="scientific">Streptacidiphilus fuscans</name>
    <dbReference type="NCBI Taxonomy" id="2789292"/>
    <lineage>
        <taxon>Bacteria</taxon>
        <taxon>Bacillati</taxon>
        <taxon>Actinomycetota</taxon>
        <taxon>Actinomycetes</taxon>
        <taxon>Kitasatosporales</taxon>
        <taxon>Streptomycetaceae</taxon>
        <taxon>Streptacidiphilus</taxon>
    </lineage>
</organism>
<evidence type="ECO:0000256" key="3">
    <source>
        <dbReference type="ARBA" id="ARBA00011890"/>
    </source>
</evidence>
<sequence>MSAMDASIKLRSALAEQLGLTPDWAEAFMETPRHLFLPSVFWSESGDNRHARLDQRGDEQAWLQAAYQDSYAVFQWDEGHQEEPDERFLATSSASRPAVVMRQAADLELDDDSDVLELGTGSGWFSCVLRTYLRKRARHGKGRVVTVEMDPEMFHHAMTRIRRTGTSVEYEIGDGEMGWPGEAPYDRLVATYSVDRISDQWREQITPGGIILAPWTTPWASYGTAKLRVEADGSAHGRFLAYGAFLRSREAARRLGGRFGPPDLDGWNSRVTTVNIWDLLADNDAGFAVGNLLPDVQYLRDATPVDETAKERVWLFTRDLRSLAAVERNGDDQAEFTVRATGTRDLIGEVADVYQWFIDEGRPAPDRYGLSVQPGGEHVLWLDHPDHVLVRR</sequence>
<dbReference type="EC" id="2.1.1.77" evidence="3"/>
<dbReference type="AlphaFoldDB" id="A0A931B999"/>
<keyword evidence="6" id="KW-0489">Methyltransferase</keyword>
<name>A0A931B999_9ACTN</name>
<dbReference type="EMBL" id="JADPRT010000013">
    <property type="protein sequence ID" value="MBF9071872.1"/>
    <property type="molecule type" value="Genomic_DNA"/>
</dbReference>
<evidence type="ECO:0000256" key="8">
    <source>
        <dbReference type="ARBA" id="ARBA00022691"/>
    </source>
</evidence>
<dbReference type="PANTHER" id="PTHR11579:SF0">
    <property type="entry name" value="PROTEIN-L-ISOASPARTATE(D-ASPARTATE) O-METHYLTRANSFERASE"/>
    <property type="match status" value="1"/>
</dbReference>
<protein>
    <recommendedName>
        <fullName evidence="4">Protein-L-isoaspartate O-methyltransferase</fullName>
        <ecNumber evidence="3">2.1.1.77</ecNumber>
    </recommendedName>
    <alternativeName>
        <fullName evidence="11">L-isoaspartyl protein carboxyl methyltransferase</fullName>
    </alternativeName>
    <alternativeName>
        <fullName evidence="9">Protein L-isoaspartyl methyltransferase</fullName>
    </alternativeName>
    <alternativeName>
        <fullName evidence="10">Protein-beta-aspartate methyltransferase</fullName>
    </alternativeName>
</protein>
<evidence type="ECO:0000256" key="9">
    <source>
        <dbReference type="ARBA" id="ARBA00030757"/>
    </source>
</evidence>
<dbReference type="SUPFAM" id="SSF53335">
    <property type="entry name" value="S-adenosyl-L-methionine-dependent methyltransferases"/>
    <property type="match status" value="1"/>
</dbReference>
<keyword evidence="13" id="KW-1185">Reference proteome</keyword>
<comment type="caution">
    <text evidence="12">The sequence shown here is derived from an EMBL/GenBank/DDBJ whole genome shotgun (WGS) entry which is preliminary data.</text>
</comment>
<dbReference type="Proteomes" id="UP000657385">
    <property type="component" value="Unassembled WGS sequence"/>
</dbReference>
<evidence type="ECO:0000313" key="12">
    <source>
        <dbReference type="EMBL" id="MBF9071872.1"/>
    </source>
</evidence>
<evidence type="ECO:0000256" key="4">
    <source>
        <dbReference type="ARBA" id="ARBA00013346"/>
    </source>
</evidence>
<evidence type="ECO:0000256" key="7">
    <source>
        <dbReference type="ARBA" id="ARBA00022679"/>
    </source>
</evidence>
<gene>
    <name evidence="12" type="ORF">I2501_27995</name>
</gene>
<accession>A0A931B999</accession>
<evidence type="ECO:0000256" key="1">
    <source>
        <dbReference type="ARBA" id="ARBA00004496"/>
    </source>
</evidence>
<dbReference type="Gene3D" id="3.40.50.150">
    <property type="entry name" value="Vaccinia Virus protein VP39"/>
    <property type="match status" value="1"/>
</dbReference>
<dbReference type="CDD" id="cd02440">
    <property type="entry name" value="AdoMet_MTases"/>
    <property type="match status" value="1"/>
</dbReference>
<evidence type="ECO:0000256" key="2">
    <source>
        <dbReference type="ARBA" id="ARBA00005369"/>
    </source>
</evidence>
<evidence type="ECO:0000256" key="6">
    <source>
        <dbReference type="ARBA" id="ARBA00022603"/>
    </source>
</evidence>
<dbReference type="GO" id="GO:0005737">
    <property type="term" value="C:cytoplasm"/>
    <property type="evidence" value="ECO:0007669"/>
    <property type="project" value="UniProtKB-SubCell"/>
</dbReference>
<comment type="subcellular location">
    <subcellularLocation>
        <location evidence="1">Cytoplasm</location>
    </subcellularLocation>
</comment>
<evidence type="ECO:0000313" key="13">
    <source>
        <dbReference type="Proteomes" id="UP000657385"/>
    </source>
</evidence>
<dbReference type="InterPro" id="IPR029063">
    <property type="entry name" value="SAM-dependent_MTases_sf"/>
</dbReference>
<keyword evidence="7" id="KW-0808">Transferase</keyword>
<evidence type="ECO:0000256" key="11">
    <source>
        <dbReference type="ARBA" id="ARBA00031350"/>
    </source>
</evidence>
<dbReference type="Pfam" id="PF01135">
    <property type="entry name" value="PCMT"/>
    <property type="match status" value="1"/>
</dbReference>
<comment type="similarity">
    <text evidence="2">Belongs to the methyltransferase superfamily. L-isoaspartyl/D-aspartyl protein methyltransferase family.</text>
</comment>
<evidence type="ECO:0000256" key="5">
    <source>
        <dbReference type="ARBA" id="ARBA00022490"/>
    </source>
</evidence>
<evidence type="ECO:0000256" key="10">
    <source>
        <dbReference type="ARBA" id="ARBA00031323"/>
    </source>
</evidence>
<dbReference type="GO" id="GO:0032259">
    <property type="term" value="P:methylation"/>
    <property type="evidence" value="ECO:0007669"/>
    <property type="project" value="UniProtKB-KW"/>
</dbReference>
<proteinExistence type="inferred from homology"/>
<keyword evidence="5" id="KW-0963">Cytoplasm</keyword>
<reference evidence="12" key="1">
    <citation type="submission" date="2020-11" db="EMBL/GenBank/DDBJ databases">
        <title>Isolation and identification of active actinomycetes.</title>
        <authorList>
            <person name="Yu B."/>
        </authorList>
    </citation>
    <scope>NUCLEOTIDE SEQUENCE</scope>
    <source>
        <strain evidence="12">NEAU-YB345</strain>
    </source>
</reference>
<dbReference type="InterPro" id="IPR000682">
    <property type="entry name" value="PCMT"/>
</dbReference>
<dbReference type="PANTHER" id="PTHR11579">
    <property type="entry name" value="PROTEIN-L-ISOASPARTATE O-METHYLTRANSFERASE"/>
    <property type="match status" value="1"/>
</dbReference>